<comment type="caution">
    <text evidence="1">The sequence shown here is derived from an EMBL/GenBank/DDBJ whole genome shotgun (WGS) entry which is preliminary data.</text>
</comment>
<accession>A0ABR4BSP6</accession>
<gene>
    <name evidence="1" type="ORF">ABVK25_000971</name>
</gene>
<dbReference type="EMBL" id="JBHFEH010000001">
    <property type="protein sequence ID" value="KAL2059678.1"/>
    <property type="molecule type" value="Genomic_DNA"/>
</dbReference>
<sequence>MLTFSLPRIVADQLIEALRDIYTHDSELNIFDKMVQAGFKHYWLHYTRLRKPLPISNTSAWTQHTGSIGLLNRTDYHLSLERRQYLQWRYGIDLIPDDP</sequence>
<protein>
    <submittedName>
        <fullName evidence="1">Uncharacterized protein</fullName>
    </submittedName>
</protein>
<organism evidence="1 2">
    <name type="scientific">Lepraria finkii</name>
    <dbReference type="NCBI Taxonomy" id="1340010"/>
    <lineage>
        <taxon>Eukaryota</taxon>
        <taxon>Fungi</taxon>
        <taxon>Dikarya</taxon>
        <taxon>Ascomycota</taxon>
        <taxon>Pezizomycotina</taxon>
        <taxon>Lecanoromycetes</taxon>
        <taxon>OSLEUM clade</taxon>
        <taxon>Lecanoromycetidae</taxon>
        <taxon>Lecanorales</taxon>
        <taxon>Lecanorineae</taxon>
        <taxon>Stereocaulaceae</taxon>
        <taxon>Lepraria</taxon>
    </lineage>
</organism>
<reference evidence="1 2" key="1">
    <citation type="submission" date="2024-09" db="EMBL/GenBank/DDBJ databases">
        <title>Rethinking Asexuality: The Enigmatic Case of Functional Sexual Genes in Lepraria (Stereocaulaceae).</title>
        <authorList>
            <person name="Doellman M."/>
            <person name="Sun Y."/>
            <person name="Barcenas-Pena A."/>
            <person name="Lumbsch H.T."/>
            <person name="Grewe F."/>
        </authorList>
    </citation>
    <scope>NUCLEOTIDE SEQUENCE [LARGE SCALE GENOMIC DNA]</scope>
    <source>
        <strain evidence="1 2">Grewe 0041</strain>
    </source>
</reference>
<evidence type="ECO:0000313" key="2">
    <source>
        <dbReference type="Proteomes" id="UP001590951"/>
    </source>
</evidence>
<evidence type="ECO:0000313" key="1">
    <source>
        <dbReference type="EMBL" id="KAL2059678.1"/>
    </source>
</evidence>
<dbReference type="Proteomes" id="UP001590951">
    <property type="component" value="Unassembled WGS sequence"/>
</dbReference>
<proteinExistence type="predicted"/>
<keyword evidence="2" id="KW-1185">Reference proteome</keyword>
<name>A0ABR4BSP6_9LECA</name>